<dbReference type="Pfam" id="PF03176">
    <property type="entry name" value="MMPL"/>
    <property type="match status" value="1"/>
</dbReference>
<feature type="transmembrane region" description="Helical" evidence="6">
    <location>
        <begin position="191"/>
        <end position="209"/>
    </location>
</feature>
<keyword evidence="5 6" id="KW-0472">Membrane</keyword>
<dbReference type="PANTHER" id="PTHR33406">
    <property type="entry name" value="MEMBRANE PROTEIN MJ1562-RELATED"/>
    <property type="match status" value="1"/>
</dbReference>
<keyword evidence="4 6" id="KW-1133">Transmembrane helix</keyword>
<keyword evidence="3 6" id="KW-0812">Transmembrane</keyword>
<protein>
    <recommendedName>
        <fullName evidence="7">Membrane transport protein MMPL domain-containing protein</fullName>
    </recommendedName>
</protein>
<proteinExistence type="predicted"/>
<dbReference type="Gene3D" id="1.20.1640.10">
    <property type="entry name" value="Multidrug efflux transporter AcrB transmembrane domain"/>
    <property type="match status" value="1"/>
</dbReference>
<comment type="subcellular location">
    <subcellularLocation>
        <location evidence="1">Cell membrane</location>
        <topology evidence="1">Multi-pass membrane protein</topology>
    </subcellularLocation>
</comment>
<gene>
    <name evidence="8" type="ORF">POLJIEDG_00002</name>
</gene>
<dbReference type="InterPro" id="IPR050545">
    <property type="entry name" value="Mycobact_MmpL"/>
</dbReference>
<evidence type="ECO:0000313" key="8">
    <source>
        <dbReference type="EMBL" id="QNO57599.1"/>
    </source>
</evidence>
<sequence length="318" mass="35470">MANYSLKRSLGAIIIIAITLIPIFAGVGMIKSESEQEMWMPEGDPLMVAWKVVDDEFCDYEYSTILVQSDDIRTSEMMEALERVEESVMSVPGVVKVTGINNLLKEIPADKNTLEEQIAVIPKDRRETFVTDDYTAALVIIKADTGIEETLVQEIDDAIAFVETPDDATFKHASISALFSQMDRLMEESRAETTAISLILVFTILYTFFRSFVRILLAFAPVLFAIFYALGTMGLIGIPFTPLTVMIGTILIGIGTDYSVHFISRYREEKGKGYDTRDALHTTTLTVGVAIMTSTLTSDVWFFSAHFDLACCRCRILV</sequence>
<dbReference type="EMBL" id="MT631695">
    <property type="protein sequence ID" value="QNO57599.1"/>
    <property type="molecule type" value="Genomic_DNA"/>
</dbReference>
<dbReference type="InterPro" id="IPR004869">
    <property type="entry name" value="MMPL_dom"/>
</dbReference>
<dbReference type="PANTHER" id="PTHR33406:SF13">
    <property type="entry name" value="MEMBRANE PROTEIN YDFJ"/>
    <property type="match status" value="1"/>
</dbReference>
<feature type="transmembrane region" description="Helical" evidence="6">
    <location>
        <begin position="12"/>
        <end position="30"/>
    </location>
</feature>
<evidence type="ECO:0000259" key="7">
    <source>
        <dbReference type="Pfam" id="PF03176"/>
    </source>
</evidence>
<evidence type="ECO:0000256" key="4">
    <source>
        <dbReference type="ARBA" id="ARBA00022989"/>
    </source>
</evidence>
<feature type="domain" description="Membrane transport protein MMPL" evidence="7">
    <location>
        <begin position="99"/>
        <end position="297"/>
    </location>
</feature>
<evidence type="ECO:0000256" key="1">
    <source>
        <dbReference type="ARBA" id="ARBA00004651"/>
    </source>
</evidence>
<evidence type="ECO:0000256" key="3">
    <source>
        <dbReference type="ARBA" id="ARBA00022692"/>
    </source>
</evidence>
<organism evidence="8">
    <name type="scientific">Candidatus Methanophaga sp. ANME-1 ERB7</name>
    <dbReference type="NCBI Taxonomy" id="2759913"/>
    <lineage>
        <taxon>Archaea</taxon>
        <taxon>Methanobacteriati</taxon>
        <taxon>Methanobacteriota</taxon>
        <taxon>Stenosarchaea group</taxon>
        <taxon>Methanomicrobia</taxon>
        <taxon>Candidatus Methanophagales</taxon>
        <taxon>Candidatus Methanophagaceae</taxon>
        <taxon>Candidatus Methanophaga</taxon>
    </lineage>
</organism>
<reference evidence="8" key="1">
    <citation type="submission" date="2020-06" db="EMBL/GenBank/DDBJ databases">
        <title>Unique genomic features of the anaerobic methanotrophic archaea.</title>
        <authorList>
            <person name="Chadwick G.L."/>
            <person name="Skennerton C.T."/>
            <person name="Laso-Perez R."/>
            <person name="Leu A.O."/>
            <person name="Speth D.R."/>
            <person name="Yu H."/>
            <person name="Morgan-Lang C."/>
            <person name="Hatzenpichler R."/>
            <person name="Goudeau D."/>
            <person name="Malmstrom R."/>
            <person name="Brazelton W.J."/>
            <person name="Woyke T."/>
            <person name="Hallam S.J."/>
            <person name="Tyson G.W."/>
            <person name="Wegener G."/>
            <person name="Boetius A."/>
            <person name="Orphan V."/>
        </authorList>
    </citation>
    <scope>NUCLEOTIDE SEQUENCE</scope>
</reference>
<keyword evidence="2" id="KW-1003">Cell membrane</keyword>
<evidence type="ECO:0000256" key="5">
    <source>
        <dbReference type="ARBA" id="ARBA00023136"/>
    </source>
</evidence>
<accession>A0A7G9ZBG5</accession>
<dbReference type="SUPFAM" id="SSF82866">
    <property type="entry name" value="Multidrug efflux transporter AcrB transmembrane domain"/>
    <property type="match status" value="1"/>
</dbReference>
<evidence type="ECO:0000256" key="6">
    <source>
        <dbReference type="SAM" id="Phobius"/>
    </source>
</evidence>
<dbReference type="AlphaFoldDB" id="A0A7G9ZBG5"/>
<feature type="transmembrane region" description="Helical" evidence="6">
    <location>
        <begin position="215"/>
        <end position="238"/>
    </location>
</feature>
<evidence type="ECO:0000256" key="2">
    <source>
        <dbReference type="ARBA" id="ARBA00022475"/>
    </source>
</evidence>
<dbReference type="GO" id="GO:0005886">
    <property type="term" value="C:plasma membrane"/>
    <property type="evidence" value="ECO:0007669"/>
    <property type="project" value="UniProtKB-SubCell"/>
</dbReference>
<name>A0A7G9ZBG5_9EURY</name>